<evidence type="ECO:0000313" key="1">
    <source>
        <dbReference type="EMBL" id="KEQ38532.1"/>
    </source>
</evidence>
<dbReference type="OrthoDB" id="1767844at2"/>
<dbReference type="PATRIC" id="fig|28037.95.peg.236"/>
<proteinExistence type="predicted"/>
<accession>A0A081Q6F9</accession>
<comment type="caution">
    <text evidence="1">The sequence shown here is derived from an EMBL/GenBank/DDBJ whole genome shotgun (WGS) entry which is preliminary data.</text>
</comment>
<sequence>MLKELYEEVQGIVYKCRNEYYLHLWELSDWDQEGMICLHELISKEEGLVEDIPRLRKYFKTKFRNRILDYIRKQESQKRRYDKEPYEEVGEISHRISEGGLWLDDYYLFHETLRDYRSKQSKEQQEELERVLRHERFRGRQRVLRDLRIVFKEFDIRSH</sequence>
<reference evidence="1 2" key="1">
    <citation type="submission" date="2014-05" db="EMBL/GenBank/DDBJ databases">
        <authorList>
            <person name="Daugherty S.C."/>
            <person name="Tallon L.J."/>
            <person name="Sadzewicz L."/>
            <person name="Kilian M."/>
            <person name="Tettelin H."/>
        </authorList>
    </citation>
    <scope>NUCLEOTIDE SEQUENCE [LARGE SCALE GENOMIC DNA]</scope>
    <source>
        <strain evidence="1 2">SK629</strain>
    </source>
</reference>
<dbReference type="EMBL" id="JPFU01000003">
    <property type="protein sequence ID" value="KEQ38532.1"/>
    <property type="molecule type" value="Genomic_DNA"/>
</dbReference>
<dbReference type="AlphaFoldDB" id="A0A081Q6F9"/>
<evidence type="ECO:0000313" key="2">
    <source>
        <dbReference type="Proteomes" id="UP000028090"/>
    </source>
</evidence>
<dbReference type="InterPro" id="IPR013325">
    <property type="entry name" value="RNA_pol_sigma_r2"/>
</dbReference>
<dbReference type="Proteomes" id="UP000028090">
    <property type="component" value="Unassembled WGS sequence"/>
</dbReference>
<dbReference type="RefSeq" id="WP_042900250.1">
    <property type="nucleotide sequence ID" value="NZ_JPFU01000003.1"/>
</dbReference>
<protein>
    <submittedName>
        <fullName evidence="1">ComX2</fullName>
    </submittedName>
</protein>
<dbReference type="GO" id="GO:0006352">
    <property type="term" value="P:DNA-templated transcription initiation"/>
    <property type="evidence" value="ECO:0007669"/>
    <property type="project" value="InterPro"/>
</dbReference>
<dbReference type="GO" id="GO:0003700">
    <property type="term" value="F:DNA-binding transcription factor activity"/>
    <property type="evidence" value="ECO:0007669"/>
    <property type="project" value="InterPro"/>
</dbReference>
<organism evidence="1 2">
    <name type="scientific">Streptococcus mitis</name>
    <dbReference type="NCBI Taxonomy" id="28037"/>
    <lineage>
        <taxon>Bacteria</taxon>
        <taxon>Bacillati</taxon>
        <taxon>Bacillota</taxon>
        <taxon>Bacilli</taxon>
        <taxon>Lactobacillales</taxon>
        <taxon>Streptococcaceae</taxon>
        <taxon>Streptococcus</taxon>
        <taxon>Streptococcus mitis group</taxon>
    </lineage>
</organism>
<dbReference type="SUPFAM" id="SSF88946">
    <property type="entry name" value="Sigma2 domain of RNA polymerase sigma factors"/>
    <property type="match status" value="1"/>
</dbReference>
<name>A0A081Q6F9_STRMT</name>
<gene>
    <name evidence="1" type="ORF">SK629_0265</name>
</gene>